<dbReference type="SMART" id="SM00192">
    <property type="entry name" value="LDLa"/>
    <property type="match status" value="1"/>
</dbReference>
<gene>
    <name evidence="5" type="ORF">ACAOBT_LOCUS5119</name>
</gene>
<dbReference type="SUPFAM" id="SSF57424">
    <property type="entry name" value="LDL receptor-like module"/>
    <property type="match status" value="1"/>
</dbReference>
<feature type="signal peptide" evidence="3">
    <location>
        <begin position="1"/>
        <end position="29"/>
    </location>
</feature>
<dbReference type="PANTHER" id="PTHR45985:SF5">
    <property type="entry name" value="CHITIN AND LDLR BINDING DEACETYLASE 3"/>
    <property type="match status" value="1"/>
</dbReference>
<keyword evidence="1 2" id="KW-1015">Disulfide bond</keyword>
<keyword evidence="3" id="KW-0732">Signal</keyword>
<dbReference type="EMBL" id="CAKOFQ010006707">
    <property type="protein sequence ID" value="CAH1963273.1"/>
    <property type="molecule type" value="Genomic_DNA"/>
</dbReference>
<feature type="domain" description="Chitin-binding type-2" evidence="4">
    <location>
        <begin position="37"/>
        <end position="103"/>
    </location>
</feature>
<dbReference type="InterPro" id="IPR023415">
    <property type="entry name" value="LDLR_class-A_CS"/>
</dbReference>
<dbReference type="GO" id="GO:0008061">
    <property type="term" value="F:chitin binding"/>
    <property type="evidence" value="ECO:0007669"/>
    <property type="project" value="InterPro"/>
</dbReference>
<evidence type="ECO:0000259" key="4">
    <source>
        <dbReference type="PROSITE" id="PS50940"/>
    </source>
</evidence>
<dbReference type="Proteomes" id="UP001152888">
    <property type="component" value="Unassembled WGS sequence"/>
</dbReference>
<dbReference type="InterPro" id="IPR036508">
    <property type="entry name" value="Chitin-bd_dom_sf"/>
</dbReference>
<protein>
    <recommendedName>
        <fullName evidence="4">Chitin-binding type-2 domain-containing protein</fullName>
    </recommendedName>
</protein>
<dbReference type="PROSITE" id="PS50940">
    <property type="entry name" value="CHIT_BIND_II"/>
    <property type="match status" value="1"/>
</dbReference>
<dbReference type="SUPFAM" id="SSF88713">
    <property type="entry name" value="Glycoside hydrolase/deacetylase"/>
    <property type="match status" value="1"/>
</dbReference>
<dbReference type="GO" id="GO:0005576">
    <property type="term" value="C:extracellular region"/>
    <property type="evidence" value="ECO:0007669"/>
    <property type="project" value="InterPro"/>
</dbReference>
<evidence type="ECO:0000313" key="5">
    <source>
        <dbReference type="EMBL" id="CAH1963273.1"/>
    </source>
</evidence>
<dbReference type="CDD" id="cd00112">
    <property type="entry name" value="LDLa"/>
    <property type="match status" value="1"/>
</dbReference>
<dbReference type="Pfam" id="PF00057">
    <property type="entry name" value="Ldl_recept_a"/>
    <property type="match status" value="1"/>
</dbReference>
<feature type="disulfide bond" evidence="2">
    <location>
        <begin position="139"/>
        <end position="154"/>
    </location>
</feature>
<dbReference type="PANTHER" id="PTHR45985">
    <property type="match status" value="1"/>
</dbReference>
<dbReference type="InterPro" id="IPR011330">
    <property type="entry name" value="Glyco_hydro/deAcase_b/a-brl"/>
</dbReference>
<dbReference type="Gene3D" id="2.170.140.10">
    <property type="entry name" value="Chitin binding domain"/>
    <property type="match status" value="1"/>
</dbReference>
<dbReference type="Pfam" id="PF01607">
    <property type="entry name" value="CBM_14"/>
    <property type="match status" value="1"/>
</dbReference>
<dbReference type="Gene3D" id="3.20.20.370">
    <property type="entry name" value="Glycoside hydrolase/deacetylase"/>
    <property type="match status" value="1"/>
</dbReference>
<comment type="caution">
    <text evidence="2">Lacks conserved residue(s) required for the propagation of feature annotation.</text>
</comment>
<dbReference type="OrthoDB" id="504708at2759"/>
<dbReference type="CDD" id="cd10974">
    <property type="entry name" value="CE4_CDA_like_1"/>
    <property type="match status" value="1"/>
</dbReference>
<accession>A0A9P0JY75</accession>
<sequence length="527" mass="61300">MALTDGRVGRNCVFWWLVVFIASVERCSGGESKSSKQVRCMENGRFYRDPGRLAHTMWTLEECSRYFLCLDGEVFEFRCSIGLLFDVNRQICDFKLNVDNCDITTEVVIPKPLLDQVECSEKDHLACADSTCLPQEYFCDGSMDCPDGSDEAYCNVKEDPNGAKPCDRKKCSLPGCFCSETGTEVPGGLQASLVPQMITLTFDDAINNENWDIYKRIFNPAYRNPNGCPIRATFFVSHQYNNYYYTQKLWNDGHEMAIHSVTHRGPEEWWSHNATIEDWFDEMIGQANILHRFASVRMEQIRGLRAPFLRVGWNRQFLMMKEFGFMYDSSIVVPFSNPPLWPYSLEYRIPHNCSENDQLCPTRSYPGVWELPVNQLEASNYSCAMIDSCPNIASSNDVYKLLMHNFKRHYLSNRAPFGLYFHARWFKNPDFLVAFQKFVKEVLENPDVWFVTNWQALQWIKHARTLNELNSFEPWRCTRKIAKSERACNSPNTCKVYSRVFQQDRYLTTCAKCPAKYPWIRNEFGLD</sequence>
<evidence type="ECO:0000256" key="1">
    <source>
        <dbReference type="ARBA" id="ARBA00023157"/>
    </source>
</evidence>
<dbReference type="InterPro" id="IPR036055">
    <property type="entry name" value="LDL_receptor-like_sf"/>
</dbReference>
<feature type="disulfide bond" evidence="2">
    <location>
        <begin position="127"/>
        <end position="145"/>
    </location>
</feature>
<comment type="caution">
    <text evidence="5">The sequence shown here is derived from an EMBL/GenBank/DDBJ whole genome shotgun (WGS) entry which is preliminary data.</text>
</comment>
<name>A0A9P0JY75_ACAOB</name>
<dbReference type="GO" id="GO:0005975">
    <property type="term" value="P:carbohydrate metabolic process"/>
    <property type="evidence" value="ECO:0007669"/>
    <property type="project" value="InterPro"/>
</dbReference>
<keyword evidence="6" id="KW-1185">Reference proteome</keyword>
<dbReference type="SMART" id="SM00494">
    <property type="entry name" value="ChtBD2"/>
    <property type="match status" value="1"/>
</dbReference>
<reference evidence="5" key="1">
    <citation type="submission" date="2022-03" db="EMBL/GenBank/DDBJ databases">
        <authorList>
            <person name="Sayadi A."/>
        </authorList>
    </citation>
    <scope>NUCLEOTIDE SEQUENCE</scope>
</reference>
<dbReference type="InterPro" id="IPR002172">
    <property type="entry name" value="LDrepeatLR_classA_rpt"/>
</dbReference>
<organism evidence="5 6">
    <name type="scientific">Acanthoscelides obtectus</name>
    <name type="common">Bean weevil</name>
    <name type="synonym">Bruchus obtectus</name>
    <dbReference type="NCBI Taxonomy" id="200917"/>
    <lineage>
        <taxon>Eukaryota</taxon>
        <taxon>Metazoa</taxon>
        <taxon>Ecdysozoa</taxon>
        <taxon>Arthropoda</taxon>
        <taxon>Hexapoda</taxon>
        <taxon>Insecta</taxon>
        <taxon>Pterygota</taxon>
        <taxon>Neoptera</taxon>
        <taxon>Endopterygota</taxon>
        <taxon>Coleoptera</taxon>
        <taxon>Polyphaga</taxon>
        <taxon>Cucujiformia</taxon>
        <taxon>Chrysomeloidea</taxon>
        <taxon>Chrysomelidae</taxon>
        <taxon>Bruchinae</taxon>
        <taxon>Bruchini</taxon>
        <taxon>Acanthoscelides</taxon>
    </lineage>
</organism>
<dbReference type="PROSITE" id="PS50068">
    <property type="entry name" value="LDLRA_2"/>
    <property type="match status" value="1"/>
</dbReference>
<dbReference type="Gene3D" id="4.10.400.10">
    <property type="entry name" value="Low-density Lipoprotein Receptor"/>
    <property type="match status" value="1"/>
</dbReference>
<dbReference type="InterPro" id="IPR002557">
    <property type="entry name" value="Chitin-bd_dom"/>
</dbReference>
<dbReference type="InterPro" id="IPR052740">
    <property type="entry name" value="CE4"/>
</dbReference>
<evidence type="ECO:0000313" key="6">
    <source>
        <dbReference type="Proteomes" id="UP001152888"/>
    </source>
</evidence>
<proteinExistence type="predicted"/>
<dbReference type="SUPFAM" id="SSF57625">
    <property type="entry name" value="Invertebrate chitin-binding proteins"/>
    <property type="match status" value="1"/>
</dbReference>
<dbReference type="AlphaFoldDB" id="A0A9P0JY75"/>
<evidence type="ECO:0000256" key="2">
    <source>
        <dbReference type="PROSITE-ProRule" id="PRU00124"/>
    </source>
</evidence>
<evidence type="ECO:0000256" key="3">
    <source>
        <dbReference type="SAM" id="SignalP"/>
    </source>
</evidence>
<dbReference type="GO" id="GO:0016787">
    <property type="term" value="F:hydrolase activity"/>
    <property type="evidence" value="ECO:0007669"/>
    <property type="project" value="UniProtKB-ARBA"/>
</dbReference>
<feature type="chain" id="PRO_5040305704" description="Chitin-binding type-2 domain-containing protein" evidence="3">
    <location>
        <begin position="30"/>
        <end position="527"/>
    </location>
</feature>
<dbReference type="PROSITE" id="PS01209">
    <property type="entry name" value="LDLRA_1"/>
    <property type="match status" value="1"/>
</dbReference>